<dbReference type="Gene3D" id="2.40.100.10">
    <property type="entry name" value="Cyclophilin-like"/>
    <property type="match status" value="1"/>
</dbReference>
<feature type="domain" description="Carboxyltransferase" evidence="5">
    <location>
        <begin position="11"/>
        <end position="311"/>
    </location>
</feature>
<feature type="region of interest" description="Disordered" evidence="4">
    <location>
        <begin position="85"/>
        <end position="153"/>
    </location>
</feature>
<feature type="domain" description="Carboxyltransferase" evidence="6">
    <location>
        <begin position="383"/>
        <end position="474"/>
    </location>
</feature>
<dbReference type="SMART" id="SM00797">
    <property type="entry name" value="AHS2"/>
    <property type="match status" value="1"/>
</dbReference>
<keyword evidence="8" id="KW-1185">Reference proteome</keyword>
<evidence type="ECO:0008006" key="9">
    <source>
        <dbReference type="Google" id="ProtNLM"/>
    </source>
</evidence>
<protein>
    <recommendedName>
        <fullName evidence="9">Carboxyltransferase domain-containing protein</fullName>
    </recommendedName>
</protein>
<dbReference type="NCBIfam" id="TIGR00370">
    <property type="entry name" value="5-oxoprolinase subunit PxpB"/>
    <property type="match status" value="1"/>
</dbReference>
<gene>
    <name evidence="7" type="ORF">DQG23_30685</name>
</gene>
<proteinExistence type="predicted"/>
<evidence type="ECO:0000256" key="2">
    <source>
        <dbReference type="ARBA" id="ARBA00022801"/>
    </source>
</evidence>
<feature type="compositionally biased region" description="Basic and acidic residues" evidence="4">
    <location>
        <begin position="111"/>
        <end position="120"/>
    </location>
</feature>
<accession>A0A329M628</accession>
<dbReference type="Pfam" id="PF02682">
    <property type="entry name" value="CT_C_D"/>
    <property type="match status" value="2"/>
</dbReference>
<dbReference type="GO" id="GO:0016787">
    <property type="term" value="F:hydrolase activity"/>
    <property type="evidence" value="ECO:0007669"/>
    <property type="project" value="UniProtKB-KW"/>
</dbReference>
<name>A0A329M628_9BACL</name>
<dbReference type="AlphaFoldDB" id="A0A329M628"/>
<dbReference type="SUPFAM" id="SSF160467">
    <property type="entry name" value="PH0987 N-terminal domain-like"/>
    <property type="match status" value="1"/>
</dbReference>
<evidence type="ECO:0000256" key="1">
    <source>
        <dbReference type="ARBA" id="ARBA00022741"/>
    </source>
</evidence>
<dbReference type="InterPro" id="IPR029000">
    <property type="entry name" value="Cyclophilin-like_dom_sf"/>
</dbReference>
<dbReference type="Proteomes" id="UP000250369">
    <property type="component" value="Unassembled WGS sequence"/>
</dbReference>
<comment type="caution">
    <text evidence="7">The sequence shown here is derived from an EMBL/GenBank/DDBJ whole genome shotgun (WGS) entry which is preliminary data.</text>
</comment>
<dbReference type="InterPro" id="IPR003833">
    <property type="entry name" value="CT_C_D"/>
</dbReference>
<dbReference type="Pfam" id="PF02626">
    <property type="entry name" value="CT_A_B"/>
    <property type="match status" value="1"/>
</dbReference>
<feature type="non-terminal residue" evidence="7">
    <location>
        <position position="474"/>
    </location>
</feature>
<dbReference type="Gene3D" id="3.30.1360.40">
    <property type="match status" value="1"/>
</dbReference>
<dbReference type="GO" id="GO:0005524">
    <property type="term" value="F:ATP binding"/>
    <property type="evidence" value="ECO:0007669"/>
    <property type="project" value="UniProtKB-KW"/>
</dbReference>
<evidence type="ECO:0000313" key="8">
    <source>
        <dbReference type="Proteomes" id="UP000250369"/>
    </source>
</evidence>
<dbReference type="OrthoDB" id="9778567at2"/>
<dbReference type="SMART" id="SM00796">
    <property type="entry name" value="AHS1"/>
    <property type="match status" value="1"/>
</dbReference>
<dbReference type="EMBL" id="QMFB01000024">
    <property type="protein sequence ID" value="RAV15364.1"/>
    <property type="molecule type" value="Genomic_DNA"/>
</dbReference>
<evidence type="ECO:0000259" key="6">
    <source>
        <dbReference type="SMART" id="SM00797"/>
    </source>
</evidence>
<evidence type="ECO:0000259" key="5">
    <source>
        <dbReference type="SMART" id="SM00796"/>
    </source>
</evidence>
<keyword evidence="2" id="KW-0378">Hydrolase</keyword>
<reference evidence="7 8" key="1">
    <citation type="journal article" date="2009" name="Int. J. Syst. Evol. Microbiol.">
        <title>Paenibacillus contaminans sp. nov., isolated from a contaminated laboratory plate.</title>
        <authorList>
            <person name="Chou J.H."/>
            <person name="Lee J.H."/>
            <person name="Lin M.C."/>
            <person name="Chang P.S."/>
            <person name="Arun A.B."/>
            <person name="Young C.C."/>
            <person name="Chen W.M."/>
        </authorList>
    </citation>
    <scope>NUCLEOTIDE SEQUENCE [LARGE SCALE GENOMIC DNA]</scope>
    <source>
        <strain evidence="7 8">CKOBP-6</strain>
    </source>
</reference>
<organism evidence="7 8">
    <name type="scientific">Paenibacillus contaminans</name>
    <dbReference type="NCBI Taxonomy" id="450362"/>
    <lineage>
        <taxon>Bacteria</taxon>
        <taxon>Bacillati</taxon>
        <taxon>Bacillota</taxon>
        <taxon>Bacilli</taxon>
        <taxon>Bacillales</taxon>
        <taxon>Paenibacillaceae</taxon>
        <taxon>Paenibacillus</taxon>
    </lineage>
</organism>
<dbReference type="InterPro" id="IPR010016">
    <property type="entry name" value="PxpB"/>
</dbReference>
<evidence type="ECO:0000256" key="3">
    <source>
        <dbReference type="ARBA" id="ARBA00022840"/>
    </source>
</evidence>
<dbReference type="PANTHER" id="PTHR34698">
    <property type="entry name" value="5-OXOPROLINASE SUBUNIT B"/>
    <property type="match status" value="1"/>
</dbReference>
<keyword evidence="1" id="KW-0547">Nucleotide-binding</keyword>
<dbReference type="InterPro" id="IPR003778">
    <property type="entry name" value="CT_A_B"/>
</dbReference>
<dbReference type="SUPFAM" id="SSF50891">
    <property type="entry name" value="Cyclophilin-like"/>
    <property type="match status" value="1"/>
</dbReference>
<evidence type="ECO:0000313" key="7">
    <source>
        <dbReference type="EMBL" id="RAV15364.1"/>
    </source>
</evidence>
<dbReference type="PANTHER" id="PTHR34698:SF2">
    <property type="entry name" value="5-OXOPROLINASE SUBUNIT B"/>
    <property type="match status" value="1"/>
</dbReference>
<dbReference type="RefSeq" id="WP_146762413.1">
    <property type="nucleotide sequence ID" value="NZ_QMFB01000024.1"/>
</dbReference>
<keyword evidence="3" id="KW-0067">ATP-binding</keyword>
<sequence length="474" mass="51246">MESMERKVGDATLYPLGDQAVVIRFGEHLSEETHRKVRLFDALLNEQPFPGMIETVPSFAAVAVFYDLVQVTGAMEFRYGCPDREKSGKDGMGGQGEKNGQVRQCGQGGQDGRDWRDGQGGKEGQGWRDGQYGQDKQTGQVRRGEQVSINEGVYTERGQVETASFDRASSPFRIVCDVLEDLLGEVTEQETETPRIVEIPVRYGDEYGLDLEVAARYHGITEEALIRRHAEAEYTVYMLGFTPGFPYLGGMAEEIATPRRGTPRLSVPEGSVGIGGKQTGVYPLASPGGWQLIGRTPIRLFRPEQTPPSLLEVGDKVRFRPIGDAEYVRFAHTEQTVEGLAAGVGGAGQGLRPQTEVGQAPIRVLKPGLYTTVQDLGRTGSQRYGVPWSGAVDAFALRTVNVLVGNDEGAAALEVTLAGPELAFAEDTLIAICGGELSPAIDGRPVPAWRPVLVRRGAVLRFGACAAGCRAYVA</sequence>
<evidence type="ECO:0000256" key="4">
    <source>
        <dbReference type="SAM" id="MobiDB-lite"/>
    </source>
</evidence>